<evidence type="ECO:0000259" key="2">
    <source>
        <dbReference type="SMART" id="SM01071"/>
    </source>
</evidence>
<keyword evidence="4" id="KW-1185">Reference proteome</keyword>
<dbReference type="InterPro" id="IPR004918">
    <property type="entry name" value="Cdc37"/>
</dbReference>
<dbReference type="GO" id="GO:0051087">
    <property type="term" value="F:protein-folding chaperone binding"/>
    <property type="evidence" value="ECO:0007669"/>
    <property type="project" value="TreeGrafter"/>
</dbReference>
<dbReference type="GO" id="GO:0050821">
    <property type="term" value="P:protein stabilization"/>
    <property type="evidence" value="ECO:0007669"/>
    <property type="project" value="TreeGrafter"/>
</dbReference>
<feature type="domain" description="Cdc37 N-terminal" evidence="2">
    <location>
        <begin position="3"/>
        <end position="149"/>
    </location>
</feature>
<dbReference type="Pfam" id="PF03234">
    <property type="entry name" value="CDC37_N"/>
    <property type="match status" value="1"/>
</dbReference>
<dbReference type="GO" id="GO:0005737">
    <property type="term" value="C:cytoplasm"/>
    <property type="evidence" value="ECO:0007669"/>
    <property type="project" value="TreeGrafter"/>
</dbReference>
<sequence length="205" mass="24540">MSTINYSKWDHIEISDDEDDTHPNIDTPSLFRWRHQARLERMEQQKKEKEDLSKGLTDFQQKKVEIQQKLKEAEKNQLPDINKLKLEMKEIEQQEADWRAKEEELKKKRSNLHISERFSQHQLECFLTYLVSLTPLNIDTICHDGKSKTIINKIAPKVEVLTEEEKAERQQEFVKKNKEKVKKFGMLRQYKDSQQYLTDNPELVL</sequence>
<accession>A0A6J8D662</accession>
<dbReference type="SMART" id="SM01071">
    <property type="entry name" value="CDC37_N"/>
    <property type="match status" value="1"/>
</dbReference>
<dbReference type="InterPro" id="IPR038189">
    <property type="entry name" value="Cdc37_Hsp90-bd_sf"/>
</dbReference>
<dbReference type="Proteomes" id="UP000507470">
    <property type="component" value="Unassembled WGS sequence"/>
</dbReference>
<proteinExistence type="predicted"/>
<dbReference type="GO" id="GO:0006457">
    <property type="term" value="P:protein folding"/>
    <property type="evidence" value="ECO:0007669"/>
    <property type="project" value="TreeGrafter"/>
</dbReference>
<dbReference type="AlphaFoldDB" id="A0A6J8D662"/>
<evidence type="ECO:0000256" key="1">
    <source>
        <dbReference type="SAM" id="Coils"/>
    </source>
</evidence>
<protein>
    <submittedName>
        <fullName evidence="3">CDC37</fullName>
    </submittedName>
</protein>
<dbReference type="GO" id="GO:0031072">
    <property type="term" value="F:heat shock protein binding"/>
    <property type="evidence" value="ECO:0007669"/>
    <property type="project" value="TreeGrafter"/>
</dbReference>
<dbReference type="GO" id="GO:0019901">
    <property type="term" value="F:protein kinase binding"/>
    <property type="evidence" value="ECO:0007669"/>
    <property type="project" value="InterPro"/>
</dbReference>
<dbReference type="PANTHER" id="PTHR12800">
    <property type="entry name" value="CDC37-RELATED"/>
    <property type="match status" value="1"/>
</dbReference>
<dbReference type="PANTHER" id="PTHR12800:SF4">
    <property type="entry name" value="HSP90 CO-CHAPERONE CDC37"/>
    <property type="match status" value="1"/>
</dbReference>
<reference evidence="3 4" key="1">
    <citation type="submission" date="2020-06" db="EMBL/GenBank/DDBJ databases">
        <authorList>
            <person name="Li R."/>
            <person name="Bekaert M."/>
        </authorList>
    </citation>
    <scope>NUCLEOTIDE SEQUENCE [LARGE SCALE GENOMIC DNA]</scope>
    <source>
        <strain evidence="4">wild</strain>
    </source>
</reference>
<dbReference type="OrthoDB" id="440202at2759"/>
<name>A0A6J8D662_MYTCO</name>
<dbReference type="EMBL" id="CACVKT020006544">
    <property type="protein sequence ID" value="CAC5402614.1"/>
    <property type="molecule type" value="Genomic_DNA"/>
</dbReference>
<gene>
    <name evidence="3" type="ORF">MCOR_36547</name>
</gene>
<dbReference type="InterPro" id="IPR013855">
    <property type="entry name" value="Cdc37_N_dom"/>
</dbReference>
<dbReference type="Gene3D" id="1.20.58.610">
    <property type="entry name" value="Cdc37, Hsp90 binding domain"/>
    <property type="match status" value="1"/>
</dbReference>
<dbReference type="GO" id="GO:0051082">
    <property type="term" value="F:unfolded protein binding"/>
    <property type="evidence" value="ECO:0007669"/>
    <property type="project" value="TreeGrafter"/>
</dbReference>
<keyword evidence="1" id="KW-0175">Coiled coil</keyword>
<feature type="coiled-coil region" evidence="1">
    <location>
        <begin position="32"/>
        <end position="111"/>
    </location>
</feature>
<organism evidence="3 4">
    <name type="scientific">Mytilus coruscus</name>
    <name type="common">Sea mussel</name>
    <dbReference type="NCBI Taxonomy" id="42192"/>
    <lineage>
        <taxon>Eukaryota</taxon>
        <taxon>Metazoa</taxon>
        <taxon>Spiralia</taxon>
        <taxon>Lophotrochozoa</taxon>
        <taxon>Mollusca</taxon>
        <taxon>Bivalvia</taxon>
        <taxon>Autobranchia</taxon>
        <taxon>Pteriomorphia</taxon>
        <taxon>Mytilida</taxon>
        <taxon>Mytiloidea</taxon>
        <taxon>Mytilidae</taxon>
        <taxon>Mytilinae</taxon>
        <taxon>Mytilus</taxon>
    </lineage>
</organism>
<evidence type="ECO:0000313" key="3">
    <source>
        <dbReference type="EMBL" id="CAC5402614.1"/>
    </source>
</evidence>
<evidence type="ECO:0000313" key="4">
    <source>
        <dbReference type="Proteomes" id="UP000507470"/>
    </source>
</evidence>
<dbReference type="SUPFAM" id="SSF101391">
    <property type="entry name" value="Hsp90 co-chaperone CDC37"/>
    <property type="match status" value="1"/>
</dbReference>